<dbReference type="GO" id="GO:0003700">
    <property type="term" value="F:DNA-binding transcription factor activity"/>
    <property type="evidence" value="ECO:0007669"/>
    <property type="project" value="TreeGrafter"/>
</dbReference>
<dbReference type="InterPro" id="IPR050109">
    <property type="entry name" value="HTH-type_TetR-like_transc_reg"/>
</dbReference>
<dbReference type="Proteomes" id="UP000307768">
    <property type="component" value="Unassembled WGS sequence"/>
</dbReference>
<gene>
    <name evidence="6" type="ORF">FE697_010590</name>
</gene>
<feature type="DNA-binding region" description="H-T-H motif" evidence="4">
    <location>
        <begin position="33"/>
        <end position="52"/>
    </location>
</feature>
<organism evidence="6 7">
    <name type="scientific">Mumia zhuanghuii</name>
    <dbReference type="NCBI Taxonomy" id="2585211"/>
    <lineage>
        <taxon>Bacteria</taxon>
        <taxon>Bacillati</taxon>
        <taxon>Actinomycetota</taxon>
        <taxon>Actinomycetes</taxon>
        <taxon>Propionibacteriales</taxon>
        <taxon>Nocardioidaceae</taxon>
        <taxon>Mumia</taxon>
    </lineage>
</organism>
<evidence type="ECO:0000313" key="7">
    <source>
        <dbReference type="Proteomes" id="UP000307768"/>
    </source>
</evidence>
<dbReference type="EMBL" id="VDFQ02000003">
    <property type="protein sequence ID" value="KAA1422631.1"/>
    <property type="molecule type" value="Genomic_DNA"/>
</dbReference>
<accession>A0A5Q6RXC1</accession>
<dbReference type="PROSITE" id="PS50977">
    <property type="entry name" value="HTH_TETR_2"/>
    <property type="match status" value="1"/>
</dbReference>
<proteinExistence type="predicted"/>
<evidence type="ECO:0000313" key="6">
    <source>
        <dbReference type="EMBL" id="KAA1422631.1"/>
    </source>
</evidence>
<evidence type="ECO:0000256" key="2">
    <source>
        <dbReference type="ARBA" id="ARBA00023125"/>
    </source>
</evidence>
<dbReference type="PANTHER" id="PTHR30055">
    <property type="entry name" value="HTH-TYPE TRANSCRIPTIONAL REGULATOR RUTR"/>
    <property type="match status" value="1"/>
</dbReference>
<name>A0A5Q6RXC1_9ACTN</name>
<evidence type="ECO:0000256" key="3">
    <source>
        <dbReference type="ARBA" id="ARBA00023163"/>
    </source>
</evidence>
<dbReference type="Gene3D" id="1.10.357.10">
    <property type="entry name" value="Tetracycline Repressor, domain 2"/>
    <property type="match status" value="1"/>
</dbReference>
<dbReference type="AlphaFoldDB" id="A0A5Q6RXC1"/>
<evidence type="ECO:0000256" key="1">
    <source>
        <dbReference type="ARBA" id="ARBA00023015"/>
    </source>
</evidence>
<keyword evidence="1" id="KW-0805">Transcription regulation</keyword>
<dbReference type="RefSeq" id="WP_149769581.1">
    <property type="nucleotide sequence ID" value="NZ_VDFQ02000003.1"/>
</dbReference>
<evidence type="ECO:0000259" key="5">
    <source>
        <dbReference type="PROSITE" id="PS50977"/>
    </source>
</evidence>
<comment type="caution">
    <text evidence="6">The sequence shown here is derived from an EMBL/GenBank/DDBJ whole genome shotgun (WGS) entry which is preliminary data.</text>
</comment>
<dbReference type="SUPFAM" id="SSF48498">
    <property type="entry name" value="Tetracyclin repressor-like, C-terminal domain"/>
    <property type="match status" value="1"/>
</dbReference>
<dbReference type="InterPro" id="IPR001647">
    <property type="entry name" value="HTH_TetR"/>
</dbReference>
<dbReference type="PANTHER" id="PTHR30055:SF234">
    <property type="entry name" value="HTH-TYPE TRANSCRIPTIONAL REGULATOR BETI"/>
    <property type="match status" value="1"/>
</dbReference>
<dbReference type="PRINTS" id="PR00455">
    <property type="entry name" value="HTHTETR"/>
</dbReference>
<evidence type="ECO:0000256" key="4">
    <source>
        <dbReference type="PROSITE-ProRule" id="PRU00335"/>
    </source>
</evidence>
<protein>
    <submittedName>
        <fullName evidence="6">TetR/AcrR family transcriptional regulator</fullName>
    </submittedName>
</protein>
<feature type="domain" description="HTH tetR-type" evidence="5">
    <location>
        <begin position="10"/>
        <end position="70"/>
    </location>
</feature>
<sequence>MTEPATARGARTRAALLVGARTVFERDGFTDARIADIASEAGCATGSFYTYFTSKEEILAAVLYDAQHDVMRPTLDVDAPDPFVALAEGHRRYFENYASNARLMLVLEEIAALDPTFRDVRRRRGEALARRTAEVIAALQERGVADPELDPYPTARALDGLVSHLAYYAFVLGEDMSVDELVATTNRIWRNALTLKSLEAS</sequence>
<dbReference type="SUPFAM" id="SSF46689">
    <property type="entry name" value="Homeodomain-like"/>
    <property type="match status" value="1"/>
</dbReference>
<dbReference type="InterPro" id="IPR036271">
    <property type="entry name" value="Tet_transcr_reg_TetR-rel_C_sf"/>
</dbReference>
<dbReference type="OrthoDB" id="5112469at2"/>
<keyword evidence="2 4" id="KW-0238">DNA-binding</keyword>
<reference evidence="6 7" key="1">
    <citation type="submission" date="2019-09" db="EMBL/GenBank/DDBJ databases">
        <title>Mumia zhuanghuii sp. nov. isolated from the intestinal contents of plateau pika (Ochotona curzoniae) in the Qinghai-Tibet plateau of China.</title>
        <authorList>
            <person name="Tian Z."/>
        </authorList>
    </citation>
    <scope>NUCLEOTIDE SEQUENCE [LARGE SCALE GENOMIC DNA]</scope>
    <source>
        <strain evidence="7">350</strain>
    </source>
</reference>
<dbReference type="InterPro" id="IPR009057">
    <property type="entry name" value="Homeodomain-like_sf"/>
</dbReference>
<keyword evidence="3" id="KW-0804">Transcription</keyword>
<dbReference type="Gene3D" id="1.10.10.60">
    <property type="entry name" value="Homeodomain-like"/>
    <property type="match status" value="1"/>
</dbReference>
<dbReference type="Pfam" id="PF00440">
    <property type="entry name" value="TetR_N"/>
    <property type="match status" value="1"/>
</dbReference>
<dbReference type="GO" id="GO:0000976">
    <property type="term" value="F:transcription cis-regulatory region binding"/>
    <property type="evidence" value="ECO:0007669"/>
    <property type="project" value="TreeGrafter"/>
</dbReference>